<dbReference type="Proteomes" id="UP000076066">
    <property type="component" value="Chromosome"/>
</dbReference>
<reference evidence="1 2" key="1">
    <citation type="submission" date="2016-02" db="EMBL/GenBank/DDBJ databases">
        <title>Complete Genome of H5569, the type strain of the newly described species Haematospirillium jordaniae.</title>
        <authorList>
            <person name="Nicholson A.C."/>
            <person name="Humrighouse B.W."/>
            <person name="Loparov V."/>
            <person name="McQuiston J.R."/>
        </authorList>
    </citation>
    <scope>NUCLEOTIDE SEQUENCE [LARGE SCALE GENOMIC DNA]</scope>
    <source>
        <strain evidence="1 2">H5569</strain>
    </source>
</reference>
<dbReference type="CDD" id="cd00248">
    <property type="entry name" value="Mth938-like"/>
    <property type="match status" value="1"/>
</dbReference>
<dbReference type="SUPFAM" id="SSF64076">
    <property type="entry name" value="MTH938-like"/>
    <property type="match status" value="1"/>
</dbReference>
<name>A0A143DG89_9PROT</name>
<dbReference type="InterPro" id="IPR007523">
    <property type="entry name" value="NDUFAF3/AAMDC"/>
</dbReference>
<dbReference type="Gene3D" id="3.40.1230.10">
    <property type="entry name" value="MTH938-like"/>
    <property type="match status" value="1"/>
</dbReference>
<keyword evidence="2" id="KW-1185">Reference proteome</keyword>
<evidence type="ECO:0000313" key="2">
    <source>
        <dbReference type="Proteomes" id="UP000076066"/>
    </source>
</evidence>
<accession>A0A143DG89</accession>
<sequence>MERKMDITPVVPAGRQIISAYGDGNFRIAGTVWSSPILVFPTFSCSWDVSSPESLTAESFRSVQEYNPGIEIVLIGGGRTSPFLPTSLRQVLGEMFASCDVMDTGAACRTFNVLLAEDRRVAAALFPV</sequence>
<gene>
    <name evidence="1" type="ORF">AY555_08340</name>
</gene>
<dbReference type="PANTHER" id="PTHR21192">
    <property type="entry name" value="NUCLEAR PROTEIN E3-3"/>
    <property type="match status" value="1"/>
</dbReference>
<dbReference type="AlphaFoldDB" id="A0A143DG89"/>
<dbReference type="PANTHER" id="PTHR21192:SF2">
    <property type="entry name" value="NADH DEHYDROGENASE [UBIQUINONE] 1 ALPHA SUBCOMPLEX ASSEMBLY FACTOR 3"/>
    <property type="match status" value="1"/>
</dbReference>
<evidence type="ECO:0000313" key="1">
    <source>
        <dbReference type="EMBL" id="AMW35656.1"/>
    </source>
</evidence>
<proteinExistence type="predicted"/>
<dbReference type="EMBL" id="CP014525">
    <property type="protein sequence ID" value="AMW35656.1"/>
    <property type="molecule type" value="Genomic_DNA"/>
</dbReference>
<dbReference type="InterPro" id="IPR036748">
    <property type="entry name" value="MTH938-like_sf"/>
</dbReference>
<dbReference type="STRING" id="1549855.AY555_08340"/>
<dbReference type="Pfam" id="PF04430">
    <property type="entry name" value="DUF498"/>
    <property type="match status" value="1"/>
</dbReference>
<dbReference type="KEGG" id="hjo:AY555_08340"/>
<organism evidence="1 2">
    <name type="scientific">Haematospirillum jordaniae</name>
    <dbReference type="NCBI Taxonomy" id="1549855"/>
    <lineage>
        <taxon>Bacteria</taxon>
        <taxon>Pseudomonadati</taxon>
        <taxon>Pseudomonadota</taxon>
        <taxon>Alphaproteobacteria</taxon>
        <taxon>Rhodospirillales</taxon>
        <taxon>Novispirillaceae</taxon>
        <taxon>Haematospirillum</taxon>
    </lineage>
</organism>
<protein>
    <submittedName>
        <fullName evidence="1">Uncharacterized protein</fullName>
    </submittedName>
</protein>